<evidence type="ECO:0000256" key="4">
    <source>
        <dbReference type="SAM" id="MobiDB-lite"/>
    </source>
</evidence>
<keyword evidence="2" id="KW-0863">Zinc-finger</keyword>
<protein>
    <recommendedName>
        <fullName evidence="7">Polycomb protein VEFS-Box domain-containing protein</fullName>
    </recommendedName>
</protein>
<dbReference type="EMBL" id="JAXOVC010000002">
    <property type="protein sequence ID" value="KAK4504937.1"/>
    <property type="molecule type" value="Genomic_DNA"/>
</dbReference>
<feature type="region of interest" description="Disordered" evidence="4">
    <location>
        <begin position="655"/>
        <end position="691"/>
    </location>
</feature>
<keyword evidence="1" id="KW-0479">Metal-binding</keyword>
<dbReference type="PROSITE" id="PS01359">
    <property type="entry name" value="ZF_PHD_1"/>
    <property type="match status" value="1"/>
</dbReference>
<organism evidence="5 6">
    <name type="scientific">Zasmidium cellare</name>
    <name type="common">Wine cellar mold</name>
    <name type="synonym">Racodium cellare</name>
    <dbReference type="NCBI Taxonomy" id="395010"/>
    <lineage>
        <taxon>Eukaryota</taxon>
        <taxon>Fungi</taxon>
        <taxon>Dikarya</taxon>
        <taxon>Ascomycota</taxon>
        <taxon>Pezizomycotina</taxon>
        <taxon>Dothideomycetes</taxon>
        <taxon>Dothideomycetidae</taxon>
        <taxon>Mycosphaerellales</taxon>
        <taxon>Mycosphaerellaceae</taxon>
        <taxon>Zasmidium</taxon>
    </lineage>
</organism>
<evidence type="ECO:0000313" key="6">
    <source>
        <dbReference type="Proteomes" id="UP001305779"/>
    </source>
</evidence>
<dbReference type="Proteomes" id="UP001305779">
    <property type="component" value="Unassembled WGS sequence"/>
</dbReference>
<evidence type="ECO:0008006" key="7">
    <source>
        <dbReference type="Google" id="ProtNLM"/>
    </source>
</evidence>
<dbReference type="SUPFAM" id="SSF57903">
    <property type="entry name" value="FYVE/PHD zinc finger"/>
    <property type="match status" value="1"/>
</dbReference>
<sequence>MNMDNRAKNFVGKVLLYRTIDNLALRPILRRNLRDALDSHERELLREQADATAIPSCETDELRPEWEAPSDRMMKDLLRYQRPTLRISALHLRHPLEPRQPRSNNDDEPFWLPQPGAFIRSCQVHVTVTDREVGNTKKYSELRQGRIVGHDNSNGRMTYDIFLREPFDIDIDIFSSAFPSFTGKGPWQRQLSDKFNCVLECDVQFEDSESTAEFLTLLEGRPLEEYRTAAANESIVKVKWSNLPRVPKEDELLQLKRPKGHKALDLQYGAEIDMGWNERTDMPITRHSRAVRARREELRQLPTPVSEDLEASRNKKCAIKYCFRHSAFEMRSMVTEDLKCVFCPNDHEHTAFERLLLHYNNHHDHFTFEVEHRPEGVKAIRISHAEDEYLEREFGWVAPRRAFNINSHLNGGDDWTKLFFEKREGPQGTPGRRKEKHGTKAAVGKSPSSKAAGRPQGLQIDNPKRQFTEPEEVEDLVPQVRKKHKVPYVPGVDFYRMTSKQILKPGDEISDSDEDIDDTWMKQRQRRDLKQLGEDGISLDFNELFNRQLDEEQPMSDTLTSDAIVRFARRWISLLKDPKWKEKFQAKLTQLQTRRILRQETVKYCLDLVEAAQKKEAAEGKKAATVFTPAPTSDNYSGKVRMRWLDGALRLTDEKGVPLPEPADVNPAITDSNNNSTTAKKKAAPAPPPFRSRPPLKPCVCGKRILGKMGTIACANPKCPTDGFHMACVGLEKRPWDWKCGECATS</sequence>
<proteinExistence type="predicted"/>
<keyword evidence="3" id="KW-0862">Zinc</keyword>
<evidence type="ECO:0000313" key="5">
    <source>
        <dbReference type="EMBL" id="KAK4504937.1"/>
    </source>
</evidence>
<dbReference type="InterPro" id="IPR019786">
    <property type="entry name" value="Zinc_finger_PHD-type_CS"/>
</dbReference>
<name>A0ABR0ETV6_ZASCE</name>
<feature type="compositionally biased region" description="Polar residues" evidence="4">
    <location>
        <begin position="669"/>
        <end position="678"/>
    </location>
</feature>
<dbReference type="InterPro" id="IPR013083">
    <property type="entry name" value="Znf_RING/FYVE/PHD"/>
</dbReference>
<comment type="caution">
    <text evidence="5">The sequence shown here is derived from an EMBL/GenBank/DDBJ whole genome shotgun (WGS) entry which is preliminary data.</text>
</comment>
<keyword evidence="6" id="KW-1185">Reference proteome</keyword>
<dbReference type="InterPro" id="IPR011011">
    <property type="entry name" value="Znf_FYVE_PHD"/>
</dbReference>
<reference evidence="5 6" key="1">
    <citation type="journal article" date="2023" name="G3 (Bethesda)">
        <title>A chromosome-level genome assembly of Zasmidium syzygii isolated from banana leaves.</title>
        <authorList>
            <person name="van Westerhoven A.C."/>
            <person name="Mehrabi R."/>
            <person name="Talebi R."/>
            <person name="Steentjes M.B.F."/>
            <person name="Corcolon B."/>
            <person name="Chong P.A."/>
            <person name="Kema G.H.J."/>
            <person name="Seidl M.F."/>
        </authorList>
    </citation>
    <scope>NUCLEOTIDE SEQUENCE [LARGE SCALE GENOMIC DNA]</scope>
    <source>
        <strain evidence="5 6">P124</strain>
    </source>
</reference>
<evidence type="ECO:0000256" key="3">
    <source>
        <dbReference type="ARBA" id="ARBA00022833"/>
    </source>
</evidence>
<evidence type="ECO:0000256" key="1">
    <source>
        <dbReference type="ARBA" id="ARBA00022723"/>
    </source>
</evidence>
<accession>A0ABR0ETV6</accession>
<evidence type="ECO:0000256" key="2">
    <source>
        <dbReference type="ARBA" id="ARBA00022771"/>
    </source>
</evidence>
<dbReference type="Gene3D" id="3.30.40.10">
    <property type="entry name" value="Zinc/RING finger domain, C3HC4 (zinc finger)"/>
    <property type="match status" value="1"/>
</dbReference>
<gene>
    <name evidence="5" type="ORF">PRZ48_002900</name>
</gene>
<dbReference type="CDD" id="cd21552">
    <property type="entry name" value="VEFS-box_ctSUZ12-like"/>
    <property type="match status" value="1"/>
</dbReference>
<feature type="region of interest" description="Disordered" evidence="4">
    <location>
        <begin position="422"/>
        <end position="471"/>
    </location>
</feature>